<proteinExistence type="inferred from homology"/>
<accession>A0A6N4SQM6</accession>
<dbReference type="GO" id="GO:0009279">
    <property type="term" value="C:cell outer membrane"/>
    <property type="evidence" value="ECO:0007669"/>
    <property type="project" value="UniProtKB-SubCell"/>
</dbReference>
<dbReference type="InterPro" id="IPR039426">
    <property type="entry name" value="TonB-dep_rcpt-like"/>
</dbReference>
<reference evidence="14 15" key="1">
    <citation type="journal article" date="2007" name="Appl. Environ. Microbiol.">
        <title>Genome sequence of the cellulolytic gliding bacterium Cytophaga hutchinsonii.</title>
        <authorList>
            <person name="Xie G."/>
            <person name="Bruce D.C."/>
            <person name="Challacombe J.F."/>
            <person name="Chertkov O."/>
            <person name="Detter J.C."/>
            <person name="Gilna P."/>
            <person name="Han C.S."/>
            <person name="Lucas S."/>
            <person name="Misra M."/>
            <person name="Myers G.L."/>
            <person name="Richardson P."/>
            <person name="Tapia R."/>
            <person name="Thayer N."/>
            <person name="Thompson L.S."/>
            <person name="Brettin T.S."/>
            <person name="Henrissat B."/>
            <person name="Wilson D.B."/>
            <person name="McBride M.J."/>
        </authorList>
    </citation>
    <scope>NUCLEOTIDE SEQUENCE [LARGE SCALE GENOMIC DNA]</scope>
    <source>
        <strain evidence="15">ATCC 33406 / DSM 1761 / CIP 103989 / NBRC 15051 / NCIMB 9469 / D465</strain>
    </source>
</reference>
<evidence type="ECO:0000256" key="7">
    <source>
        <dbReference type="ARBA" id="ARBA00023136"/>
    </source>
</evidence>
<dbReference type="InterPro" id="IPR012910">
    <property type="entry name" value="Plug_dom"/>
</dbReference>
<evidence type="ECO:0000313" key="14">
    <source>
        <dbReference type="EMBL" id="ABG58638.1"/>
    </source>
</evidence>
<evidence type="ECO:0000256" key="2">
    <source>
        <dbReference type="ARBA" id="ARBA00022448"/>
    </source>
</evidence>
<keyword evidence="2 10" id="KW-0813">Transport</keyword>
<evidence type="ECO:0000256" key="9">
    <source>
        <dbReference type="ARBA" id="ARBA00023237"/>
    </source>
</evidence>
<evidence type="ECO:0000256" key="4">
    <source>
        <dbReference type="ARBA" id="ARBA00022692"/>
    </source>
</evidence>
<keyword evidence="8 14" id="KW-0675">Receptor</keyword>
<dbReference type="EMBL" id="CP000383">
    <property type="protein sequence ID" value="ABG58638.1"/>
    <property type="molecule type" value="Genomic_DNA"/>
</dbReference>
<feature type="domain" description="TonB-dependent receptor plug" evidence="13">
    <location>
        <begin position="113"/>
        <end position="217"/>
    </location>
</feature>
<dbReference type="SUPFAM" id="SSF56935">
    <property type="entry name" value="Porins"/>
    <property type="match status" value="1"/>
</dbReference>
<dbReference type="InterPro" id="IPR000531">
    <property type="entry name" value="Beta-barrel_TonB"/>
</dbReference>
<keyword evidence="4 10" id="KW-0812">Transmembrane</keyword>
<dbReference type="InterPro" id="IPR008969">
    <property type="entry name" value="CarboxyPept-like_regulatory"/>
</dbReference>
<evidence type="ECO:0000259" key="12">
    <source>
        <dbReference type="Pfam" id="PF00593"/>
    </source>
</evidence>
<dbReference type="InterPro" id="IPR037066">
    <property type="entry name" value="Plug_dom_sf"/>
</dbReference>
<dbReference type="PANTHER" id="PTHR30069">
    <property type="entry name" value="TONB-DEPENDENT OUTER MEMBRANE RECEPTOR"/>
    <property type="match status" value="1"/>
</dbReference>
<dbReference type="Pfam" id="PF13715">
    <property type="entry name" value="CarbopepD_reg_2"/>
    <property type="match status" value="1"/>
</dbReference>
<keyword evidence="3 10" id="KW-1134">Transmembrane beta strand</keyword>
<dbReference type="Pfam" id="PF00593">
    <property type="entry name" value="TonB_dep_Rec_b-barrel"/>
    <property type="match status" value="1"/>
</dbReference>
<dbReference type="KEGG" id="chu:CHU_1366"/>
<keyword evidence="6 11" id="KW-0798">TonB box</keyword>
<keyword evidence="9 10" id="KW-0998">Cell outer membrane</keyword>
<comment type="subcellular location">
    <subcellularLocation>
        <location evidence="1 10">Cell outer membrane</location>
        <topology evidence="1 10">Multi-pass membrane protein</topology>
    </subcellularLocation>
</comment>
<dbReference type="PROSITE" id="PS52016">
    <property type="entry name" value="TONB_DEPENDENT_REC_3"/>
    <property type="match status" value="1"/>
</dbReference>
<keyword evidence="15" id="KW-1185">Reference proteome</keyword>
<evidence type="ECO:0000256" key="1">
    <source>
        <dbReference type="ARBA" id="ARBA00004571"/>
    </source>
</evidence>
<evidence type="ECO:0000256" key="8">
    <source>
        <dbReference type="ARBA" id="ARBA00023170"/>
    </source>
</evidence>
<feature type="domain" description="TonB-dependent receptor-like beta-barrel" evidence="12">
    <location>
        <begin position="236"/>
        <end position="768"/>
    </location>
</feature>
<sequence length="811" mass="91169">MVLWFFFSAGTIVNAQTSGIRGRVKADSVSVEYAYVLLKETPFGTVTDSLGNYRLDGVPAGTYIVQVHCTGYQKTERKIVLLDNIVVLNFNLKEDENTNDIVITGVTRATLISENPVSIVSVSPQQMDQTVESNVVDALVKNAPGVTALKTGPNVSKPFIRGLGYNRVLTLYDGVRQEGQQWGDEHGLEVDAYNIHKAEVIKGPASLMYGSDALAGVVSFMPYIPDQNDSTLHGKFTSEYQTNNNLIGNGLQLTYSTAHWVAAVRGSYRAAKNYRNQYDGRVYNTGFDEKNVSALLGYKNSRGYSHMNITLYDNLQGIPDGSRDSLSRKFTKQVYEGAVDDIANRPVVSDKELNAYKLSPLHQHIQHYRIYNHSFYRLGRSDLDLLLAFQQNIRREYNHPTLPQQAGLFVRLNTINYSLRYNAPAFKNIETSVGVNGMSQNNISKDATDFPIPDYSLFDIGSYLYLKWKQNKTTISGGIRYDTRKLHWNDVYVKSNPDTGFDYISTDTTNAYLQYPAFNKTFSGISASIGLTHKLSKKINLKVNIARGYRAPSITELSSNGLDPGAHIVYLGDRSFKPEFSLQEDIGITGEFKDLSLSASIFNNTIQNYIYLTKLFDANNDPIVDDQGNKTYQYKQALAALYGFEATLNIHPERMKGFLFENAFVLTYGFNRDAIYKGQGVNGEYLPFIPPMKLYSSMSDKIQTRSQLFTSVTPRIELEVTGSQNRYLSLAETETFTKGYALLNIGISTDIAYAKNNTMQLYVQVNNLLNTSYQSNMNRLKYFEYYSQTPNGRTGIYNMGRNIAVKLVVNF</sequence>
<dbReference type="GO" id="GO:0015344">
    <property type="term" value="F:siderophore uptake transmembrane transporter activity"/>
    <property type="evidence" value="ECO:0007669"/>
    <property type="project" value="TreeGrafter"/>
</dbReference>
<evidence type="ECO:0000256" key="6">
    <source>
        <dbReference type="ARBA" id="ARBA00023077"/>
    </source>
</evidence>
<evidence type="ECO:0000259" key="13">
    <source>
        <dbReference type="Pfam" id="PF07715"/>
    </source>
</evidence>
<comment type="similarity">
    <text evidence="10 11">Belongs to the TonB-dependent receptor family.</text>
</comment>
<dbReference type="AlphaFoldDB" id="A0A6N4SQM6"/>
<keyword evidence="7 10" id="KW-0472">Membrane</keyword>
<dbReference type="Proteomes" id="UP000001822">
    <property type="component" value="Chromosome"/>
</dbReference>
<protein>
    <submittedName>
        <fullName evidence="14">Possible tonB-linked outer membrane receptor</fullName>
    </submittedName>
</protein>
<dbReference type="Gene3D" id="2.60.40.1120">
    <property type="entry name" value="Carboxypeptidase-like, regulatory domain"/>
    <property type="match status" value="1"/>
</dbReference>
<evidence type="ECO:0000256" key="10">
    <source>
        <dbReference type="PROSITE-ProRule" id="PRU01360"/>
    </source>
</evidence>
<evidence type="ECO:0000256" key="5">
    <source>
        <dbReference type="ARBA" id="ARBA00022729"/>
    </source>
</evidence>
<dbReference type="Gene3D" id="2.170.130.10">
    <property type="entry name" value="TonB-dependent receptor, plug domain"/>
    <property type="match status" value="1"/>
</dbReference>
<dbReference type="SUPFAM" id="SSF49464">
    <property type="entry name" value="Carboxypeptidase regulatory domain-like"/>
    <property type="match status" value="1"/>
</dbReference>
<name>A0A6N4SQM6_CYTH3</name>
<evidence type="ECO:0000313" key="15">
    <source>
        <dbReference type="Proteomes" id="UP000001822"/>
    </source>
</evidence>
<evidence type="ECO:0000256" key="11">
    <source>
        <dbReference type="RuleBase" id="RU003357"/>
    </source>
</evidence>
<gene>
    <name evidence="14" type="ordered locus">CHU_1366</name>
</gene>
<organism evidence="14 15">
    <name type="scientific">Cytophaga hutchinsonii (strain ATCC 33406 / DSM 1761 / CIP 103989 / NBRC 15051 / NCIMB 9469 / D465)</name>
    <dbReference type="NCBI Taxonomy" id="269798"/>
    <lineage>
        <taxon>Bacteria</taxon>
        <taxon>Pseudomonadati</taxon>
        <taxon>Bacteroidota</taxon>
        <taxon>Cytophagia</taxon>
        <taxon>Cytophagales</taxon>
        <taxon>Cytophagaceae</taxon>
        <taxon>Cytophaga</taxon>
    </lineage>
</organism>
<dbReference type="PANTHER" id="PTHR30069:SF29">
    <property type="entry name" value="HEMOGLOBIN AND HEMOGLOBIN-HAPTOGLOBIN-BINDING PROTEIN 1-RELATED"/>
    <property type="match status" value="1"/>
</dbReference>
<dbReference type="InterPro" id="IPR036942">
    <property type="entry name" value="Beta-barrel_TonB_sf"/>
</dbReference>
<keyword evidence="5" id="KW-0732">Signal</keyword>
<dbReference type="Gene3D" id="2.40.170.20">
    <property type="entry name" value="TonB-dependent receptor, beta-barrel domain"/>
    <property type="match status" value="1"/>
</dbReference>
<evidence type="ECO:0000256" key="3">
    <source>
        <dbReference type="ARBA" id="ARBA00022452"/>
    </source>
</evidence>
<dbReference type="GO" id="GO:0044718">
    <property type="term" value="P:siderophore transmembrane transport"/>
    <property type="evidence" value="ECO:0007669"/>
    <property type="project" value="TreeGrafter"/>
</dbReference>
<dbReference type="Pfam" id="PF07715">
    <property type="entry name" value="Plug"/>
    <property type="match status" value="1"/>
</dbReference>